<sequence length="91" mass="10238">MGPRPSVRWWVSRRTVGRVYSWAMTEEGAVLEELMDHLGEASGSIRASRRLLAEHASDDDPGHLRLLARLSEALEATERASREARRQRGIG</sequence>
<gene>
    <name evidence="1" type="ORF">AVDCRST_MAG12-1824</name>
</gene>
<name>A0A6J4S0D4_9ACTN</name>
<dbReference type="EMBL" id="CADCVK010000280">
    <property type="protein sequence ID" value="CAA9486291.1"/>
    <property type="molecule type" value="Genomic_DNA"/>
</dbReference>
<dbReference type="AlphaFoldDB" id="A0A6J4S0D4"/>
<organism evidence="1">
    <name type="scientific">uncultured Rubrobacteraceae bacterium</name>
    <dbReference type="NCBI Taxonomy" id="349277"/>
    <lineage>
        <taxon>Bacteria</taxon>
        <taxon>Bacillati</taxon>
        <taxon>Actinomycetota</taxon>
        <taxon>Rubrobacteria</taxon>
        <taxon>Rubrobacterales</taxon>
        <taxon>Rubrobacteraceae</taxon>
        <taxon>environmental samples</taxon>
    </lineage>
</organism>
<accession>A0A6J4S0D4</accession>
<reference evidence="1" key="1">
    <citation type="submission" date="2020-02" db="EMBL/GenBank/DDBJ databases">
        <authorList>
            <person name="Meier V. D."/>
        </authorList>
    </citation>
    <scope>NUCLEOTIDE SEQUENCE</scope>
    <source>
        <strain evidence="1">AVDCRST_MAG12</strain>
    </source>
</reference>
<proteinExistence type="predicted"/>
<evidence type="ECO:0000313" key="1">
    <source>
        <dbReference type="EMBL" id="CAA9486291.1"/>
    </source>
</evidence>
<protein>
    <submittedName>
        <fullName evidence="1">Uncharacterized protein</fullName>
    </submittedName>
</protein>